<proteinExistence type="predicted"/>
<keyword evidence="3" id="KW-1185">Reference proteome</keyword>
<protein>
    <submittedName>
        <fullName evidence="2">Uncharacterized protein</fullName>
    </submittedName>
</protein>
<gene>
    <name evidence="2" type="ORF">VOLCADRAFT_96320</name>
</gene>
<feature type="region of interest" description="Disordered" evidence="1">
    <location>
        <begin position="53"/>
        <end position="94"/>
    </location>
</feature>
<evidence type="ECO:0000313" key="3">
    <source>
        <dbReference type="Proteomes" id="UP000001058"/>
    </source>
</evidence>
<feature type="compositionally biased region" description="Basic and acidic residues" evidence="1">
    <location>
        <begin position="53"/>
        <end position="65"/>
    </location>
</feature>
<dbReference type="EMBL" id="GL378372">
    <property type="protein sequence ID" value="EFJ43525.1"/>
    <property type="molecule type" value="Genomic_DNA"/>
</dbReference>
<dbReference type="GeneID" id="9616593"/>
<dbReference type="AlphaFoldDB" id="D8U9T1"/>
<dbReference type="RefSeq" id="XP_002955454.1">
    <property type="nucleotide sequence ID" value="XM_002955408.1"/>
</dbReference>
<evidence type="ECO:0000313" key="2">
    <source>
        <dbReference type="EMBL" id="EFJ43525.1"/>
    </source>
</evidence>
<organism evidence="3">
    <name type="scientific">Volvox carteri f. nagariensis</name>
    <dbReference type="NCBI Taxonomy" id="3068"/>
    <lineage>
        <taxon>Eukaryota</taxon>
        <taxon>Viridiplantae</taxon>
        <taxon>Chlorophyta</taxon>
        <taxon>core chlorophytes</taxon>
        <taxon>Chlorophyceae</taxon>
        <taxon>CS clade</taxon>
        <taxon>Chlamydomonadales</taxon>
        <taxon>Volvocaceae</taxon>
        <taxon>Volvox</taxon>
    </lineage>
</organism>
<accession>D8U9T1</accession>
<sequence length="214" mass="23885">MYKTQESRANVGFRTARAMECPRPGAIFLSPRAPGLPSSFGLVLKENYRYQHEDSPGSISGHDDELLATQRTKRNGTERMVRRHQERVEQRDAGATAVGSPIVYQTNRAEPSGWQLPLTVPVDVRLRSEARADRHLQFKKAAKARLEAAVAAKEAREAEATRLYRQTLTVFKARPMPDFWGDGGEGKKQGKARAGKRPTQNVSSSPAHKRSRAH</sequence>
<dbReference type="KEGG" id="vcn:VOLCADRAFT_96320"/>
<feature type="region of interest" description="Disordered" evidence="1">
    <location>
        <begin position="175"/>
        <end position="214"/>
    </location>
</feature>
<dbReference type="Proteomes" id="UP000001058">
    <property type="component" value="Unassembled WGS sequence"/>
</dbReference>
<name>D8U9T1_VOLCA</name>
<reference evidence="2 3" key="1">
    <citation type="journal article" date="2010" name="Science">
        <title>Genomic analysis of organismal complexity in the multicellular green alga Volvox carteri.</title>
        <authorList>
            <person name="Prochnik S.E."/>
            <person name="Umen J."/>
            <person name="Nedelcu A.M."/>
            <person name="Hallmann A."/>
            <person name="Miller S.M."/>
            <person name="Nishii I."/>
            <person name="Ferris P."/>
            <person name="Kuo A."/>
            <person name="Mitros T."/>
            <person name="Fritz-Laylin L.K."/>
            <person name="Hellsten U."/>
            <person name="Chapman J."/>
            <person name="Simakov O."/>
            <person name="Rensing S.A."/>
            <person name="Terry A."/>
            <person name="Pangilinan J."/>
            <person name="Kapitonov V."/>
            <person name="Jurka J."/>
            <person name="Salamov A."/>
            <person name="Shapiro H."/>
            <person name="Schmutz J."/>
            <person name="Grimwood J."/>
            <person name="Lindquist E."/>
            <person name="Lucas S."/>
            <person name="Grigoriev I.V."/>
            <person name="Schmitt R."/>
            <person name="Kirk D."/>
            <person name="Rokhsar D.S."/>
        </authorList>
    </citation>
    <scope>NUCLEOTIDE SEQUENCE [LARGE SCALE GENOMIC DNA]</scope>
    <source>
        <strain evidence="3">f. Nagariensis / Eve</strain>
    </source>
</reference>
<evidence type="ECO:0000256" key="1">
    <source>
        <dbReference type="SAM" id="MobiDB-lite"/>
    </source>
</evidence>
<dbReference type="InParanoid" id="D8U9T1"/>